<dbReference type="OrthoDB" id="4119964at2"/>
<keyword evidence="2" id="KW-1185">Reference proteome</keyword>
<accession>A0A383XQH0</accession>
<reference evidence="1 2" key="1">
    <citation type="submission" date="2018-05" db="EMBL/GenBank/DDBJ databases">
        <title>Abyssibacter profundi OUC007T gen. nov., sp. nov, a marine bacterium isolated from seawater of the Mariana Trench.</title>
        <authorList>
            <person name="Zhou S."/>
        </authorList>
    </citation>
    <scope>NUCLEOTIDE SEQUENCE [LARGE SCALE GENOMIC DNA]</scope>
    <source>
        <strain evidence="1 2">OUC007</strain>
    </source>
</reference>
<dbReference type="AlphaFoldDB" id="A0A383XQH0"/>
<name>A0A383XQH0_9GAMM</name>
<organism evidence="1 2">
    <name type="scientific">Abyssibacter profundi</name>
    <dbReference type="NCBI Taxonomy" id="2182787"/>
    <lineage>
        <taxon>Bacteria</taxon>
        <taxon>Pseudomonadati</taxon>
        <taxon>Pseudomonadota</taxon>
        <taxon>Gammaproteobacteria</taxon>
        <taxon>Chromatiales</taxon>
        <taxon>Oceanococcaceae</taxon>
        <taxon>Abyssibacter</taxon>
    </lineage>
</organism>
<evidence type="ECO:0000313" key="1">
    <source>
        <dbReference type="EMBL" id="PWN54874.1"/>
    </source>
</evidence>
<dbReference type="EMBL" id="QEQK01000016">
    <property type="protein sequence ID" value="PWN54874.1"/>
    <property type="molecule type" value="Genomic_DNA"/>
</dbReference>
<sequence length="231" mass="26349">MSLRYGHNHRGLVIEVDEERITENFPDIDFRDVDYQDEAHDHILDLLYTALKTGKPRHTHFLTQAVLIAAYYTKRKCWSYEEERRLVTPPDHIEESSGLLILPLPVSCVSGIISGYQAEPETVKLAKDLSTKIGCNYYHAVIGKSTAEPYFSDAKDNIFTFNNGTLSRAKSICKKCREPVSENVSICPWCSIDESHQRYAAGHNPMRVIDNFGLLQNYLQGMREIDEGRGH</sequence>
<dbReference type="InterPro" id="IPR021352">
    <property type="entry name" value="DUF2971"/>
</dbReference>
<dbReference type="Pfam" id="PF11185">
    <property type="entry name" value="DUF2971"/>
    <property type="match status" value="1"/>
</dbReference>
<proteinExistence type="predicted"/>
<dbReference type="Proteomes" id="UP000251800">
    <property type="component" value="Unassembled WGS sequence"/>
</dbReference>
<evidence type="ECO:0000313" key="2">
    <source>
        <dbReference type="Proteomes" id="UP000251800"/>
    </source>
</evidence>
<protein>
    <submittedName>
        <fullName evidence="1">DUF2971 domain-containing protein</fullName>
    </submittedName>
</protein>
<gene>
    <name evidence="1" type="ORF">DEH80_14860</name>
</gene>
<comment type="caution">
    <text evidence="1">The sequence shown here is derived from an EMBL/GenBank/DDBJ whole genome shotgun (WGS) entry which is preliminary data.</text>
</comment>
<dbReference type="RefSeq" id="WP_109721308.1">
    <property type="nucleotide sequence ID" value="NZ_QEQK01000016.1"/>
</dbReference>